<feature type="domain" description="Bacterial Ig" evidence="4">
    <location>
        <begin position="1830"/>
        <end position="1909"/>
    </location>
</feature>
<sequence length="2086" mass="212850">MNKNMKKLVVSMVAFNVVASTMITAMPGMGMAAENQGSAAEQKLLGAGLTASKSLTESTEISNLLTWTPSIFISPYTNINLGLQYAAPDANGWNTALSDYGNDILSVKSNGDGSYDSRIKPKLVGGKYNVAGSYKKLITTIPGHKYKFTYKATNIAISQMSVAVRNGSTYESTLISPAGNLWNVITGSLETVEFTATSTQSSIWMNVISTSYTATGTIRLADLSLNDTDAIQDTTLTPLNTNSTTATGTGEPGGTVVIKNGGTEIGRGTVDGSGNYSVIIPKQAAGTVVEATVSAKSMTSSATQTVTQGAIVKPTINTVNDKATSASGTGEPNSTLTLSTATGNYTTMVDGYGNWSVTIPKQVAGTNVDATSVKNGITSPKASTVVLDVTAPDAPTISAMDSQASTIKGLAEANSTVKLYANDVYIGAVTANASGNYSLEAGPYTAGTKISATATDAAGNVSGKTDITVTAATIKIPTINTITDQSTTASGTGEPNSSLTLVTATGNYTTMVDGAGNWSMSIPKQVAGTNVDATSVKNSVVSPKASTTVVDVTAPDAPVINAMNSQATTIKGTAEANSKVKLYANDVYLGEVTTNASGNYSLAAGPYTAGTKISATATDAAGNVSVKTDITVTAATIKTPVINTITDQSITASGTGEPNSTLSLKIDNLIYTATVDGNGNWSTNIAKPKAGIIAEATSVKDGITSAKATTTVLDITAPDAPKIDAMTDKATAIKGTAEANATVQLYANNTLIGNTKADQNGNYTLAAGPYAAGTKISATATDAAGNTSSKTEITVTAAAIATPTINTITDKSTTASGTAEPNSALSLKIAGITYAVPVDSNGNWSTVIPKPMAGTAVEATSVLNDITSAKAATTVIDVTAPDAPILQTVTDKDTHIKGTGEANTTVTITLPNNSKISGIVDGNGRFDIIIPKQVKDTTISATLTDAAGNVSATGSTIVVHQGPSAPTLNDVTDKSTSVNGTGEPGDTITIKITDNGSSISYTGKVDDFGDYSIPVDKPNAGAKVEAIAKDDSGALSPKASTIVKDVTAPDAPQVQGIQDTDTKVKGKGEPNCDVNVKLPSGGIVNGRTDSDGNFEVTIPKQQAGKVIQVTLTDDAGNESKPTSITVQTSVIANPTIDRVTNQDTKATGTGIAGATVTVKANGVSYTGVVDTSGKYSIAIPKQAAGTLVTAEQAKDGKTSGSVNTTVVDDHTPSKPNVNPVKDSDTAVTGDGGTKGDTIKVTTPDGKTYTGVVGDDGKWSVVIPEQAAGTKLDVIAEAPAPNGKTSTPETVTVLDNHTPAKPNVNPVKTTDAVVTGDNGTKGDTIKVTTPDGKTYTGIVGDDGKWSVAIPPQAADAKLDVIAIAPAPNGKTSTPASVIVQDDRTPATPNVNPIKDSDTKVTGDGATKGDTIKVTTPDGKTYTGIVGDDGKWSIPVPAQAAGAKIDVIAIAPSGKTSPTKQVTVVTTPQSGTITANDFTIGQDKYFVGNFTGDVKSFRVTIGSNVYTGGSIDAAKGTYTFYGLDKATAVGTFKVEGLDKYGNVLDTKTAKIVNKSSDNTPGTGSVTANGYVINKDKQVTGKLTGDVKSIKLVYDGVTYSGGTINADGTFSFYALNTILDKTKSARIDGYDAKGNKIATSAISLTNANDAGSGVGSGTIKTDSFALGTDKNITGTFTGDVKSIKVSVDGVVYSGGTLNPDGTFSFYAVDKIATVGQVVFVDGYDKNGNKIATSVVNVAKNVPVTVGTITPNTFTIPTDKYLTASYTGDVKSVAVFINGVKNSGGTVANNQVNFYIGNKISSTSDVVAIEAYDASGNILQRKNVTINGPQVATGEVTPAPYTIGNSTLTGTYTGDIKTVQVKINNDTYSGGTVSGGAISFYVGNKITATTDVVTLYGYDSKGVLVDTKTVSVSKPAVGTGTVTPAPFTVPGDKYLTGTYTGTVKSVIVTINGVEYSGGTLENNTLNFYIGDKITSATDVVTVKALDANKNIIDTKTVTLVAAKPEVGTIVPASFSLKTSSITGTYTGEGRTLRVTVNGTALAVGGTVSGGNLSYYVGIRNKITATTDVVKIALLDKNGLVMEEKTVTIVE</sequence>
<feature type="domain" description="Bacterial Ig" evidence="3">
    <location>
        <begin position="313"/>
        <end position="388"/>
    </location>
</feature>
<dbReference type="Pfam" id="PF17936">
    <property type="entry name" value="Big_6"/>
    <property type="match status" value="12"/>
</dbReference>
<feature type="region of interest" description="Disordered" evidence="1">
    <location>
        <begin position="963"/>
        <end position="985"/>
    </location>
</feature>
<feature type="region of interest" description="Disordered" evidence="1">
    <location>
        <begin position="1195"/>
        <end position="1237"/>
    </location>
</feature>
<feature type="domain" description="Bacterial Ig" evidence="3">
    <location>
        <begin position="391"/>
        <end position="470"/>
    </location>
</feature>
<feature type="domain" description="Bacterial Ig" evidence="3">
    <location>
        <begin position="1048"/>
        <end position="1127"/>
    </location>
</feature>
<evidence type="ECO:0000313" key="6">
    <source>
        <dbReference type="Proteomes" id="UP000223060"/>
    </source>
</evidence>
<feature type="domain" description="Bacterial Ig" evidence="3">
    <location>
        <begin position="880"/>
        <end position="957"/>
    </location>
</feature>
<feature type="region of interest" description="Disordered" evidence="1">
    <location>
        <begin position="1295"/>
        <end position="1314"/>
    </location>
</feature>
<dbReference type="Pfam" id="PF20622">
    <property type="entry name" value="Big_15"/>
    <property type="match status" value="7"/>
</dbReference>
<dbReference type="NCBIfam" id="NF033510">
    <property type="entry name" value="Ca_tandemer"/>
    <property type="match status" value="10"/>
</dbReference>
<feature type="domain" description="Bacterial Ig" evidence="3">
    <location>
        <begin position="717"/>
        <end position="796"/>
    </location>
</feature>
<evidence type="ECO:0000259" key="4">
    <source>
        <dbReference type="Pfam" id="PF20622"/>
    </source>
</evidence>
<dbReference type="InterPro" id="IPR041498">
    <property type="entry name" value="Big_6"/>
</dbReference>
<dbReference type="InterPro" id="IPR013783">
    <property type="entry name" value="Ig-like_fold"/>
</dbReference>
<evidence type="ECO:0000259" key="3">
    <source>
        <dbReference type="Pfam" id="PF17936"/>
    </source>
</evidence>
<feature type="domain" description="Bacterial Ig" evidence="3">
    <location>
        <begin position="963"/>
        <end position="1045"/>
    </location>
</feature>
<evidence type="ECO:0008006" key="7">
    <source>
        <dbReference type="Google" id="ProtNLM"/>
    </source>
</evidence>
<feature type="domain" description="Bacterial Ig" evidence="3">
    <location>
        <begin position="554"/>
        <end position="633"/>
    </location>
</feature>
<feature type="domain" description="Bacterial Ig" evidence="4">
    <location>
        <begin position="2003"/>
        <end position="2085"/>
    </location>
</feature>
<dbReference type="RefSeq" id="WP_036058993.1">
    <property type="nucleotide sequence ID" value="NZ_CP011102.1"/>
</dbReference>
<reference evidence="6" key="1">
    <citation type="submission" date="2015-03" db="EMBL/GenBank/DDBJ databases">
        <authorList>
            <person name="Ferrari E."/>
            <person name="Walter M.C."/>
            <person name="Huptas C."/>
            <person name="Scherer S."/>
            <person name="Mueller-Herbst S."/>
        </authorList>
    </citation>
    <scope>NUCLEOTIDE SEQUENCE [LARGE SCALE GENOMIC DNA]</scope>
    <source>
        <strain evidence="6">LWP01</strain>
    </source>
</reference>
<feature type="chain" id="PRO_5038938021" description="Gram-positive cocci surface proteins LPxTG domain-containing protein" evidence="2">
    <location>
        <begin position="26"/>
        <end position="2086"/>
    </location>
</feature>
<gene>
    <name evidence="5" type="ORF">UE46_00740</name>
</gene>
<feature type="compositionally biased region" description="Polar residues" evidence="1">
    <location>
        <begin position="963"/>
        <end position="980"/>
    </location>
</feature>
<feature type="domain" description="Bacterial Ig" evidence="4">
    <location>
        <begin position="1561"/>
        <end position="1642"/>
    </location>
</feature>
<organism evidence="5 6">
    <name type="scientific">Listeria weihenstephanensis</name>
    <dbReference type="NCBI Taxonomy" id="1006155"/>
    <lineage>
        <taxon>Bacteria</taxon>
        <taxon>Bacillati</taxon>
        <taxon>Bacillota</taxon>
        <taxon>Bacilli</taxon>
        <taxon>Bacillales</taxon>
        <taxon>Listeriaceae</taxon>
        <taxon>Listeria</taxon>
    </lineage>
</organism>
<feature type="domain" description="Bacterial Ig" evidence="4">
    <location>
        <begin position="1743"/>
        <end position="1823"/>
    </location>
</feature>
<feature type="domain" description="Bacterial Ig" evidence="3">
    <location>
        <begin position="1212"/>
        <end position="1294"/>
    </location>
</feature>
<keyword evidence="2" id="KW-0732">Signal</keyword>
<dbReference type="Proteomes" id="UP000223060">
    <property type="component" value="Chromosome"/>
</dbReference>
<protein>
    <recommendedName>
        <fullName evidence="7">Gram-positive cocci surface proteins LPxTG domain-containing protein</fullName>
    </recommendedName>
</protein>
<evidence type="ECO:0000313" key="5">
    <source>
        <dbReference type="EMBL" id="AQY49733.1"/>
    </source>
</evidence>
<feature type="domain" description="Bacterial Ig" evidence="4">
    <location>
        <begin position="1469"/>
        <end position="1550"/>
    </location>
</feature>
<feature type="domain" description="Bacterial Ig" evidence="3">
    <location>
        <begin position="1298"/>
        <end position="1380"/>
    </location>
</feature>
<dbReference type="Gene3D" id="2.60.40.10">
    <property type="entry name" value="Immunoglobulins"/>
    <property type="match status" value="15"/>
</dbReference>
<feature type="domain" description="Bacterial Ig" evidence="4">
    <location>
        <begin position="1916"/>
        <end position="1996"/>
    </location>
</feature>
<evidence type="ECO:0000256" key="2">
    <source>
        <dbReference type="SAM" id="SignalP"/>
    </source>
</evidence>
<evidence type="ECO:0000256" key="1">
    <source>
        <dbReference type="SAM" id="MobiDB-lite"/>
    </source>
</evidence>
<keyword evidence="6" id="KW-1185">Reference proteome</keyword>
<feature type="region of interest" description="Disordered" evidence="1">
    <location>
        <begin position="1381"/>
        <end position="1401"/>
    </location>
</feature>
<accession>A0A1S7FQP9</accession>
<dbReference type="InterPro" id="IPR046746">
    <property type="entry name" value="Big_15"/>
</dbReference>
<name>A0A1S7FQP9_9LIST</name>
<dbReference type="KEGG" id="lwi:UE46_00740"/>
<feature type="domain" description="Bacterial Ig" evidence="3">
    <location>
        <begin position="237"/>
        <end position="307"/>
    </location>
</feature>
<feature type="domain" description="Bacterial Ig" evidence="3">
    <location>
        <begin position="1133"/>
        <end position="1208"/>
    </location>
</feature>
<feature type="domain" description="Bacterial Ig" evidence="4">
    <location>
        <begin position="1654"/>
        <end position="1735"/>
    </location>
</feature>
<feature type="domain" description="Bacterial Ig" evidence="3">
    <location>
        <begin position="1384"/>
        <end position="1462"/>
    </location>
</feature>
<dbReference type="EMBL" id="CP011102">
    <property type="protein sequence ID" value="AQY49733.1"/>
    <property type="molecule type" value="Genomic_DNA"/>
</dbReference>
<feature type="signal peptide" evidence="2">
    <location>
        <begin position="1"/>
        <end position="25"/>
    </location>
</feature>
<proteinExistence type="predicted"/>